<proteinExistence type="predicted"/>
<accession>A0AAF0I5Y9</accession>
<evidence type="ECO:0000313" key="2">
    <source>
        <dbReference type="Proteomes" id="UP001218638"/>
    </source>
</evidence>
<evidence type="ECO:0000313" key="1">
    <source>
        <dbReference type="EMBL" id="WED65791.1"/>
    </source>
</evidence>
<sequence length="179" mass="20255">MKVHPFRIVLGIGLALLSANLLTANPNFNGRWRMDPAQSTALDGWQKMDLVIAVDGSQVDVTHAMQWRSTKHEATNHLDTAKTVTLDDYFRVEQRHMAVYPAKHGVTQATTSWIDNGRTLRIEANTLVEVSQGNVPMRIYRELRVSEMGDKLTLIELHSTRNRPLVYVFDKVTSEEAAK</sequence>
<dbReference type="Proteomes" id="UP001218638">
    <property type="component" value="Chromosome"/>
</dbReference>
<protein>
    <submittedName>
        <fullName evidence="1">Uncharacterized protein</fullName>
    </submittedName>
</protein>
<dbReference type="AlphaFoldDB" id="A0AAF0I5Y9"/>
<reference evidence="1" key="1">
    <citation type="submission" date="2023-03" db="EMBL/GenBank/DDBJ databases">
        <title>Lomoglobus Profundus gen. nov., sp. nov., a novel member of the phylum Verrucomicrobia, isolated from deep-marine sediment of South China Sea.</title>
        <authorList>
            <person name="Ahmad T."/>
            <person name="Ishaq S.E."/>
            <person name="Wang F."/>
        </authorList>
    </citation>
    <scope>NUCLEOTIDE SEQUENCE</scope>
    <source>
        <strain evidence="1">LMO-M01</strain>
    </source>
</reference>
<keyword evidence="2" id="KW-1185">Reference proteome</keyword>
<organism evidence="1 2">
    <name type="scientific">Synoicihabitans lomoniglobus</name>
    <dbReference type="NCBI Taxonomy" id="2909285"/>
    <lineage>
        <taxon>Bacteria</taxon>
        <taxon>Pseudomonadati</taxon>
        <taxon>Verrucomicrobiota</taxon>
        <taxon>Opitutia</taxon>
        <taxon>Opitutales</taxon>
        <taxon>Opitutaceae</taxon>
        <taxon>Synoicihabitans</taxon>
    </lineage>
</organism>
<gene>
    <name evidence="1" type="ORF">PXH66_02885</name>
</gene>
<name>A0AAF0I5Y9_9BACT</name>
<dbReference type="EMBL" id="CP119075">
    <property type="protein sequence ID" value="WED65791.1"/>
    <property type="molecule type" value="Genomic_DNA"/>
</dbReference>
<dbReference type="RefSeq" id="WP_330930321.1">
    <property type="nucleotide sequence ID" value="NZ_CP119075.1"/>
</dbReference>
<dbReference type="KEGG" id="slom:PXH66_02885"/>